<dbReference type="EMBL" id="JAKNRW010000046">
    <property type="protein sequence ID" value="MCK1793940.1"/>
    <property type="molecule type" value="Genomic_DNA"/>
</dbReference>
<keyword evidence="2" id="KW-1185">Reference proteome</keyword>
<dbReference type="RefSeq" id="WP_247294191.1">
    <property type="nucleotide sequence ID" value="NZ_JAKNRW010000046.1"/>
</dbReference>
<gene>
    <name evidence="1" type="ORF">L9059_27920</name>
</gene>
<proteinExistence type="predicted"/>
<sequence>MAEVKALDRCGRILQVALEKWAPAFRSAVDWPNTQVVLFIPDAVLASDWYVRVLRHWPPGLLPQRGFEMQTQPPTQWVPEVLANSAGAKFLLCLSVGTWACIEQMAACRPGEVAGEAASAVLLRRQSKGPQPQTESLLKLCAPIQLQHNVHAWTQILEQLMAQFRERTGIDPARVSTLISDGSLDGQRLSELGQYVRDFLPQLNLQQQISLDARFGPVAEQWAQIGLAWLVASAQPDCAAWILQRTVPDQTQGWLIGRVNKDQQTGSLGSEFNH</sequence>
<evidence type="ECO:0000313" key="1">
    <source>
        <dbReference type="EMBL" id="MCK1793940.1"/>
    </source>
</evidence>
<comment type="caution">
    <text evidence="1">The sequence shown here is derived from an EMBL/GenBank/DDBJ whole genome shotgun (WGS) entry which is preliminary data.</text>
</comment>
<organism evidence="1 2">
    <name type="scientific">Pseudomonas violetae</name>
    <dbReference type="NCBI Taxonomy" id="2915813"/>
    <lineage>
        <taxon>Bacteria</taxon>
        <taxon>Pseudomonadati</taxon>
        <taxon>Pseudomonadota</taxon>
        <taxon>Gammaproteobacteria</taxon>
        <taxon>Pseudomonadales</taxon>
        <taxon>Pseudomonadaceae</taxon>
        <taxon>Pseudomonas</taxon>
    </lineage>
</organism>
<name>A0ABT0F7E0_9PSED</name>
<protein>
    <submittedName>
        <fullName evidence="1">Uncharacterized protein</fullName>
    </submittedName>
</protein>
<reference evidence="1 2" key="1">
    <citation type="submission" date="2022-02" db="EMBL/GenBank/DDBJ databases">
        <title>Comparative genomics of the first Antarctic Pseudomonas spp. capable of biotransforming 2,4,6-Trinitrotoluene.</title>
        <authorList>
            <person name="Cabrera M.A."/>
            <person name="Marquez S.L."/>
            <person name="Perez-Donoso J.M."/>
        </authorList>
    </citation>
    <scope>NUCLEOTIDE SEQUENCE [LARGE SCALE GENOMIC DNA]</scope>
    <source>
        <strain evidence="1 2">TNT19</strain>
    </source>
</reference>
<accession>A0ABT0F7E0</accession>
<dbReference type="Proteomes" id="UP001299876">
    <property type="component" value="Unassembled WGS sequence"/>
</dbReference>
<evidence type="ECO:0000313" key="2">
    <source>
        <dbReference type="Proteomes" id="UP001299876"/>
    </source>
</evidence>